<dbReference type="AlphaFoldDB" id="A0A9J5WZH5"/>
<evidence type="ECO:0000313" key="1">
    <source>
        <dbReference type="EMBL" id="KAG5581187.1"/>
    </source>
</evidence>
<accession>A0A9J5WZH5</accession>
<proteinExistence type="predicted"/>
<gene>
    <name evidence="1" type="ORF">H5410_051814</name>
</gene>
<organism evidence="1 2">
    <name type="scientific">Solanum commersonii</name>
    <name type="common">Commerson's wild potato</name>
    <name type="synonym">Commerson's nightshade</name>
    <dbReference type="NCBI Taxonomy" id="4109"/>
    <lineage>
        <taxon>Eukaryota</taxon>
        <taxon>Viridiplantae</taxon>
        <taxon>Streptophyta</taxon>
        <taxon>Embryophyta</taxon>
        <taxon>Tracheophyta</taxon>
        <taxon>Spermatophyta</taxon>
        <taxon>Magnoliopsida</taxon>
        <taxon>eudicotyledons</taxon>
        <taxon>Gunneridae</taxon>
        <taxon>Pentapetalae</taxon>
        <taxon>asterids</taxon>
        <taxon>lamiids</taxon>
        <taxon>Solanales</taxon>
        <taxon>Solanaceae</taxon>
        <taxon>Solanoideae</taxon>
        <taxon>Solaneae</taxon>
        <taxon>Solanum</taxon>
    </lineage>
</organism>
<dbReference type="OrthoDB" id="1304355at2759"/>
<reference evidence="1 2" key="1">
    <citation type="submission" date="2020-09" db="EMBL/GenBank/DDBJ databases">
        <title>De no assembly of potato wild relative species, Solanum commersonii.</title>
        <authorList>
            <person name="Cho K."/>
        </authorList>
    </citation>
    <scope>NUCLEOTIDE SEQUENCE [LARGE SCALE GENOMIC DNA]</scope>
    <source>
        <strain evidence="1">LZ3.2</strain>
        <tissue evidence="1">Leaf</tissue>
    </source>
</reference>
<evidence type="ECO:0000313" key="2">
    <source>
        <dbReference type="Proteomes" id="UP000824120"/>
    </source>
</evidence>
<protein>
    <submittedName>
        <fullName evidence="1">Uncharacterized protein</fullName>
    </submittedName>
</protein>
<dbReference type="Proteomes" id="UP000824120">
    <property type="component" value="Chromosome 10"/>
</dbReference>
<dbReference type="InterPro" id="IPR012340">
    <property type="entry name" value="NA-bd_OB-fold"/>
</dbReference>
<name>A0A9J5WZH5_SOLCO</name>
<keyword evidence="2" id="KW-1185">Reference proteome</keyword>
<sequence length="157" mass="18228">MALILNIDRIALDTLDWIYKVQIVEIGRPQKKCHIRAAMYADKIVQYANKLTLMDTYFISTARIKVSPTSYDKTIHTFYWVLDKEAVIEHVKLSDEIEKPLPPPTKLNIIAFDRIAHMIIDSTSEVDTLAMFFVVVLQNMQVEKICFSSLYEMILEK</sequence>
<dbReference type="EMBL" id="JACXVP010000010">
    <property type="protein sequence ID" value="KAG5581187.1"/>
    <property type="molecule type" value="Genomic_DNA"/>
</dbReference>
<dbReference type="PANTHER" id="PTHR47910:SF2">
    <property type="entry name" value="RIBULOSE BISPHOSPHATE CARBOXYLASE LARGE CHAIN, CATALYTIC DOMAIN-CONTAINING PROTEIN"/>
    <property type="match status" value="1"/>
</dbReference>
<dbReference type="Gene3D" id="2.40.50.140">
    <property type="entry name" value="Nucleic acid-binding proteins"/>
    <property type="match status" value="1"/>
</dbReference>
<dbReference type="PANTHER" id="PTHR47910">
    <property type="entry name" value="RIBULOSE BISPHOSPHATE CARBOXYLASE LARGE CHAIN, CATALYTIC DOMAIN-CONTAINING PROTEIN"/>
    <property type="match status" value="1"/>
</dbReference>
<comment type="caution">
    <text evidence="1">The sequence shown here is derived from an EMBL/GenBank/DDBJ whole genome shotgun (WGS) entry which is preliminary data.</text>
</comment>